<organism evidence="2 3">
    <name type="scientific">Verticillium longisporum</name>
    <name type="common">Verticillium dahliae var. longisporum</name>
    <dbReference type="NCBI Taxonomy" id="100787"/>
    <lineage>
        <taxon>Eukaryota</taxon>
        <taxon>Fungi</taxon>
        <taxon>Dikarya</taxon>
        <taxon>Ascomycota</taxon>
        <taxon>Pezizomycotina</taxon>
        <taxon>Sordariomycetes</taxon>
        <taxon>Hypocreomycetidae</taxon>
        <taxon>Glomerellales</taxon>
        <taxon>Plectosphaerellaceae</taxon>
        <taxon>Verticillium</taxon>
    </lineage>
</organism>
<dbReference type="AlphaFoldDB" id="A0A0G4N5S7"/>
<feature type="non-terminal residue" evidence="2">
    <location>
        <position position="1"/>
    </location>
</feature>
<name>A0A0G4N5S7_VERLO</name>
<gene>
    <name evidence="2" type="ORF">BN1723_018892</name>
</gene>
<feature type="region of interest" description="Disordered" evidence="1">
    <location>
        <begin position="44"/>
        <end position="66"/>
    </location>
</feature>
<feature type="compositionally biased region" description="Basic and acidic residues" evidence="1">
    <location>
        <begin position="52"/>
        <end position="66"/>
    </location>
</feature>
<reference evidence="3" key="1">
    <citation type="submission" date="2015-05" db="EMBL/GenBank/DDBJ databases">
        <authorList>
            <person name="Fogelqvist Johan"/>
        </authorList>
    </citation>
    <scope>NUCLEOTIDE SEQUENCE [LARGE SCALE GENOMIC DNA]</scope>
</reference>
<dbReference type="Proteomes" id="UP000045706">
    <property type="component" value="Unassembled WGS sequence"/>
</dbReference>
<dbReference type="EMBL" id="CVQI01032604">
    <property type="protein sequence ID" value="CRK41739.1"/>
    <property type="molecule type" value="Genomic_DNA"/>
</dbReference>
<proteinExistence type="predicted"/>
<evidence type="ECO:0000313" key="2">
    <source>
        <dbReference type="EMBL" id="CRK41739.1"/>
    </source>
</evidence>
<protein>
    <submittedName>
        <fullName evidence="2">Uncharacterized protein</fullName>
    </submittedName>
</protein>
<evidence type="ECO:0000256" key="1">
    <source>
        <dbReference type="SAM" id="MobiDB-lite"/>
    </source>
</evidence>
<evidence type="ECO:0000313" key="3">
    <source>
        <dbReference type="Proteomes" id="UP000045706"/>
    </source>
</evidence>
<sequence>GRVDLGEFAYVATKFALPETREWADAILKEREAFWGSVDHVHGEAGVEGGVGEDRAQQQDSYYEKK</sequence>
<accession>A0A0G4N5S7</accession>